<accession>A0A1F5A8V1</accession>
<evidence type="ECO:0008006" key="3">
    <source>
        <dbReference type="Google" id="ProtNLM"/>
    </source>
</evidence>
<sequence>MKLLTKEIGSKIPNLYEQEGKGEDAVAYIKFFLSGTRWTWYATEFNGKDTFFGWVKSGISQDFDEWGYFSLSELREVNVERDLYFEPTPLKEIIENSK</sequence>
<organism evidence="1 2">
    <name type="scientific">Candidatus Sediminicultor quintus</name>
    <dbReference type="NCBI Taxonomy" id="1797291"/>
    <lineage>
        <taxon>Bacteria</taxon>
        <taxon>Pseudomonadati</taxon>
        <taxon>Atribacterota</taxon>
        <taxon>Candidatus Phoenicimicrobiia</taxon>
        <taxon>Candidatus Pheonicimicrobiales</taxon>
        <taxon>Candidatus Phoenicimicrobiaceae</taxon>
        <taxon>Candidatus Sediminicultor</taxon>
    </lineage>
</organism>
<evidence type="ECO:0000313" key="1">
    <source>
        <dbReference type="EMBL" id="OGD14586.1"/>
    </source>
</evidence>
<evidence type="ECO:0000313" key="2">
    <source>
        <dbReference type="Proteomes" id="UP000177701"/>
    </source>
</evidence>
<comment type="caution">
    <text evidence="1">The sequence shown here is derived from an EMBL/GenBank/DDBJ whole genome shotgun (WGS) entry which is preliminary data.</text>
</comment>
<proteinExistence type="predicted"/>
<dbReference type="Pfam" id="PF11171">
    <property type="entry name" value="DUF2958"/>
    <property type="match status" value="1"/>
</dbReference>
<dbReference type="Proteomes" id="UP000177701">
    <property type="component" value="Unassembled WGS sequence"/>
</dbReference>
<reference evidence="1 2" key="1">
    <citation type="journal article" date="2016" name="Nat. Commun.">
        <title>Thousands of microbial genomes shed light on interconnected biogeochemical processes in an aquifer system.</title>
        <authorList>
            <person name="Anantharaman K."/>
            <person name="Brown C.T."/>
            <person name="Hug L.A."/>
            <person name="Sharon I."/>
            <person name="Castelle C.J."/>
            <person name="Probst A.J."/>
            <person name="Thomas B.C."/>
            <person name="Singh A."/>
            <person name="Wilkins M.J."/>
            <person name="Karaoz U."/>
            <person name="Brodie E.L."/>
            <person name="Williams K.H."/>
            <person name="Hubbard S.S."/>
            <person name="Banfield J.F."/>
        </authorList>
    </citation>
    <scope>NUCLEOTIDE SEQUENCE [LARGE SCALE GENOMIC DNA]</scope>
</reference>
<dbReference type="AlphaFoldDB" id="A0A1F5A8V1"/>
<gene>
    <name evidence="1" type="ORF">A2V47_00090</name>
</gene>
<dbReference type="EMBL" id="MEYH01000081">
    <property type="protein sequence ID" value="OGD14586.1"/>
    <property type="molecule type" value="Genomic_DNA"/>
</dbReference>
<dbReference type="InterPro" id="IPR021341">
    <property type="entry name" value="DUF2958"/>
</dbReference>
<protein>
    <recommendedName>
        <fullName evidence="3">DUF2958 domain-containing protein</fullName>
    </recommendedName>
</protein>
<name>A0A1F5A8V1_9BACT</name>